<keyword evidence="3" id="KW-0904">Protein phosphatase</keyword>
<comment type="similarity">
    <text evidence="1">Belongs to the low molecular weight phosphotyrosine protein phosphatase family.</text>
</comment>
<dbReference type="InterPro" id="IPR023485">
    <property type="entry name" value="Ptyr_pPase"/>
</dbReference>
<evidence type="ECO:0000256" key="4">
    <source>
        <dbReference type="PIRSR" id="PIRSR617867-1"/>
    </source>
</evidence>
<evidence type="ECO:0000259" key="5">
    <source>
        <dbReference type="SMART" id="SM00226"/>
    </source>
</evidence>
<dbReference type="PRINTS" id="PR00719">
    <property type="entry name" value="LMWPTPASE"/>
</dbReference>
<dbReference type="CDD" id="cd16344">
    <property type="entry name" value="LMWPAP"/>
    <property type="match status" value="1"/>
</dbReference>
<feature type="domain" description="Phosphotyrosine protein phosphatase I" evidence="5">
    <location>
        <begin position="1"/>
        <end position="149"/>
    </location>
</feature>
<reference evidence="6" key="1">
    <citation type="journal article" date="2018" name="Antonie Van Leeuwenhoek">
        <title>Proteinivorax hydrogeniformans sp. nov., an anaerobic, haloalkaliphilic bacterium fermenting proteinaceous compounds with high hydrogen production.</title>
        <authorList>
            <person name="Boltyanskaya Y."/>
            <person name="Detkova E."/>
            <person name="Pimenov N."/>
            <person name="Kevbrin V."/>
        </authorList>
    </citation>
    <scope>NUCLEOTIDE SEQUENCE</scope>
    <source>
        <strain evidence="6">Z-710</strain>
    </source>
</reference>
<dbReference type="SMART" id="SM00226">
    <property type="entry name" value="LMWPc"/>
    <property type="match status" value="1"/>
</dbReference>
<feature type="active site" description="Nucleophile" evidence="4">
    <location>
        <position position="7"/>
    </location>
</feature>
<dbReference type="PANTHER" id="PTHR11717:SF31">
    <property type="entry name" value="LOW MOLECULAR WEIGHT PROTEIN-TYROSINE-PHOSPHATASE ETP-RELATED"/>
    <property type="match status" value="1"/>
</dbReference>
<evidence type="ECO:0000256" key="3">
    <source>
        <dbReference type="ARBA" id="ARBA00022912"/>
    </source>
</evidence>
<name>A0AAU8HTQ7_9FIRM</name>
<gene>
    <name evidence="6" type="ORF">PRVXH_002584</name>
</gene>
<evidence type="ECO:0000256" key="1">
    <source>
        <dbReference type="ARBA" id="ARBA00011063"/>
    </source>
</evidence>
<feature type="active site" description="Nucleophile" evidence="4">
    <location>
        <position position="13"/>
    </location>
</feature>
<dbReference type="RefSeq" id="WP_353893171.1">
    <property type="nucleotide sequence ID" value="NZ_CP159485.1"/>
</dbReference>
<feature type="active site" description="Proton donor" evidence="4">
    <location>
        <position position="124"/>
    </location>
</feature>
<dbReference type="PANTHER" id="PTHR11717">
    <property type="entry name" value="LOW MOLECULAR WEIGHT PROTEIN TYROSINE PHOSPHATASE"/>
    <property type="match status" value="1"/>
</dbReference>
<dbReference type="InterPro" id="IPR017867">
    <property type="entry name" value="Tyr_phospatase_low_mol_wt"/>
</dbReference>
<accession>A0AAU8HTQ7</accession>
<keyword evidence="2" id="KW-0378">Hydrolase</keyword>
<dbReference type="SUPFAM" id="SSF52788">
    <property type="entry name" value="Phosphotyrosine protein phosphatases I"/>
    <property type="match status" value="1"/>
</dbReference>
<protein>
    <submittedName>
        <fullName evidence="6">Low molecular weight protein arginine phosphatase</fullName>
    </submittedName>
</protein>
<dbReference type="EMBL" id="CP159485">
    <property type="protein sequence ID" value="XCI28619.1"/>
    <property type="molecule type" value="Genomic_DNA"/>
</dbReference>
<dbReference type="InterPro" id="IPR036196">
    <property type="entry name" value="Ptyr_pPase_sf"/>
</dbReference>
<dbReference type="GO" id="GO:0004725">
    <property type="term" value="F:protein tyrosine phosphatase activity"/>
    <property type="evidence" value="ECO:0007669"/>
    <property type="project" value="InterPro"/>
</dbReference>
<dbReference type="InterPro" id="IPR050438">
    <property type="entry name" value="LMW_PTPase"/>
</dbReference>
<reference evidence="6" key="2">
    <citation type="submission" date="2024-06" db="EMBL/GenBank/DDBJ databases">
        <authorList>
            <person name="Petrova K.O."/>
            <person name="Toshchakov S.V."/>
            <person name="Boltjanskaja Y.V."/>
            <person name="Kevbrin V.V."/>
        </authorList>
    </citation>
    <scope>NUCLEOTIDE SEQUENCE</scope>
    <source>
        <strain evidence="6">Z-710</strain>
    </source>
</reference>
<dbReference type="Gene3D" id="3.40.50.2300">
    <property type="match status" value="1"/>
</dbReference>
<evidence type="ECO:0000313" key="6">
    <source>
        <dbReference type="EMBL" id="XCI28619.1"/>
    </source>
</evidence>
<sequence length="149" mass="16613">MNILIICTGNTCRSPLAAAYLNSITREDTKVESAGLMAVERLPASENSIKVADKENIDLSSHKSKQVDQQLIDNADLILTMTEGHKRNLLALFPQSEGKVYTLTEHSLKNSKDDKAAQNGDICDPFGQSLAQYERCFRQIKQHLKHLSK</sequence>
<organism evidence="6">
    <name type="scientific">Proteinivorax hydrogeniformans</name>
    <dbReference type="NCBI Taxonomy" id="1826727"/>
    <lineage>
        <taxon>Bacteria</taxon>
        <taxon>Bacillati</taxon>
        <taxon>Bacillota</taxon>
        <taxon>Clostridia</taxon>
        <taxon>Eubacteriales</taxon>
        <taxon>Proteinivoracaceae</taxon>
        <taxon>Proteinivorax</taxon>
    </lineage>
</organism>
<dbReference type="AlphaFoldDB" id="A0AAU8HTQ7"/>
<proteinExistence type="inferred from homology"/>
<evidence type="ECO:0000256" key="2">
    <source>
        <dbReference type="ARBA" id="ARBA00022801"/>
    </source>
</evidence>
<dbReference type="Pfam" id="PF01451">
    <property type="entry name" value="LMWPc"/>
    <property type="match status" value="1"/>
</dbReference>